<dbReference type="GO" id="GO:0003676">
    <property type="term" value="F:nucleic acid binding"/>
    <property type="evidence" value="ECO:0007669"/>
    <property type="project" value="InterPro"/>
</dbReference>
<evidence type="ECO:0000313" key="2">
    <source>
        <dbReference type="Proteomes" id="UP000094385"/>
    </source>
</evidence>
<dbReference type="EMBL" id="KV454368">
    <property type="protein sequence ID" value="ODQ68720.1"/>
    <property type="molecule type" value="Genomic_DNA"/>
</dbReference>
<feature type="non-terminal residue" evidence="1">
    <location>
        <position position="1"/>
    </location>
</feature>
<organism evidence="1 2">
    <name type="scientific">Lipomyces starkeyi NRRL Y-11557</name>
    <dbReference type="NCBI Taxonomy" id="675824"/>
    <lineage>
        <taxon>Eukaryota</taxon>
        <taxon>Fungi</taxon>
        <taxon>Dikarya</taxon>
        <taxon>Ascomycota</taxon>
        <taxon>Saccharomycotina</taxon>
        <taxon>Lipomycetes</taxon>
        <taxon>Lipomycetales</taxon>
        <taxon>Lipomycetaceae</taxon>
        <taxon>Lipomyces</taxon>
    </lineage>
</organism>
<dbReference type="AlphaFoldDB" id="A0A1E3PTR2"/>
<reference evidence="1 2" key="1">
    <citation type="journal article" date="2016" name="Proc. Natl. Acad. Sci. U.S.A.">
        <title>Comparative genomics of biotechnologically important yeasts.</title>
        <authorList>
            <person name="Riley R."/>
            <person name="Haridas S."/>
            <person name="Wolfe K.H."/>
            <person name="Lopes M.R."/>
            <person name="Hittinger C.T."/>
            <person name="Goeker M."/>
            <person name="Salamov A.A."/>
            <person name="Wisecaver J.H."/>
            <person name="Long T.M."/>
            <person name="Calvey C.H."/>
            <person name="Aerts A.L."/>
            <person name="Barry K.W."/>
            <person name="Choi C."/>
            <person name="Clum A."/>
            <person name="Coughlan A.Y."/>
            <person name="Deshpande S."/>
            <person name="Douglass A.P."/>
            <person name="Hanson S.J."/>
            <person name="Klenk H.-P."/>
            <person name="LaButti K.M."/>
            <person name="Lapidus A."/>
            <person name="Lindquist E.A."/>
            <person name="Lipzen A.M."/>
            <person name="Meier-Kolthoff J.P."/>
            <person name="Ohm R.A."/>
            <person name="Otillar R.P."/>
            <person name="Pangilinan J.L."/>
            <person name="Peng Y."/>
            <person name="Rokas A."/>
            <person name="Rosa C.A."/>
            <person name="Scheuner C."/>
            <person name="Sibirny A.A."/>
            <person name="Slot J.C."/>
            <person name="Stielow J.B."/>
            <person name="Sun H."/>
            <person name="Kurtzman C.P."/>
            <person name="Blackwell M."/>
            <person name="Grigoriev I.V."/>
            <person name="Jeffries T.W."/>
        </authorList>
    </citation>
    <scope>NUCLEOTIDE SEQUENCE [LARGE SCALE GENOMIC DNA]</scope>
    <source>
        <strain evidence="1 2">NRRL Y-11557</strain>
    </source>
</reference>
<dbReference type="Proteomes" id="UP000094385">
    <property type="component" value="Unassembled WGS sequence"/>
</dbReference>
<dbReference type="STRING" id="675824.A0A1E3PTR2"/>
<protein>
    <recommendedName>
        <fullName evidence="3">Integrase catalytic domain-containing protein</fullName>
    </recommendedName>
</protein>
<proteinExistence type="predicted"/>
<accession>A0A1E3PTR2</accession>
<evidence type="ECO:0000313" key="1">
    <source>
        <dbReference type="EMBL" id="ODQ68720.1"/>
    </source>
</evidence>
<feature type="non-terminal residue" evidence="1">
    <location>
        <position position="86"/>
    </location>
</feature>
<gene>
    <name evidence="1" type="ORF">LIPSTDRAFT_38684</name>
</gene>
<sequence>DWEDWLDLAEFSYNNSGHSATGFSPFFIEHGFDADVDPLTEQASGKEITDVNAASYTTFMREVHAIAKENLERAQQMNKAYFDRKR</sequence>
<keyword evidence="2" id="KW-1185">Reference proteome</keyword>
<dbReference type="OrthoDB" id="5599418at2759"/>
<dbReference type="InterPro" id="IPR036397">
    <property type="entry name" value="RNaseH_sf"/>
</dbReference>
<name>A0A1E3PTR2_LIPST</name>
<evidence type="ECO:0008006" key="3">
    <source>
        <dbReference type="Google" id="ProtNLM"/>
    </source>
</evidence>
<dbReference type="Gene3D" id="3.30.420.10">
    <property type="entry name" value="Ribonuclease H-like superfamily/Ribonuclease H"/>
    <property type="match status" value="1"/>
</dbReference>